<keyword evidence="3" id="KW-0677">Repeat</keyword>
<dbReference type="GO" id="GO:0035591">
    <property type="term" value="F:signaling adaptor activity"/>
    <property type="evidence" value="ECO:0007669"/>
    <property type="project" value="TreeGrafter"/>
</dbReference>
<evidence type="ECO:0000313" key="7">
    <source>
        <dbReference type="Proteomes" id="UP000199702"/>
    </source>
</evidence>
<evidence type="ECO:0000256" key="3">
    <source>
        <dbReference type="ARBA" id="ARBA00022737"/>
    </source>
</evidence>
<evidence type="ECO:0000259" key="5">
    <source>
        <dbReference type="Pfam" id="PF18962"/>
    </source>
</evidence>
<dbReference type="AlphaFoldDB" id="A0A1H6UDN8"/>
<dbReference type="PANTHER" id="PTHR47566:SF1">
    <property type="entry name" value="PROTEIN NUD1"/>
    <property type="match status" value="1"/>
</dbReference>
<feature type="signal peptide" evidence="4">
    <location>
        <begin position="1"/>
        <end position="17"/>
    </location>
</feature>
<keyword evidence="2 4" id="KW-0732">Signal</keyword>
<dbReference type="Pfam" id="PF18962">
    <property type="entry name" value="Por_Secre_tail"/>
    <property type="match status" value="1"/>
</dbReference>
<dbReference type="STRING" id="402734.SAMN05660918_1820"/>
<dbReference type="Gene3D" id="3.80.10.10">
    <property type="entry name" value="Ribonuclease Inhibitor"/>
    <property type="match status" value="1"/>
</dbReference>
<gene>
    <name evidence="6" type="ORF">SAMN05660918_1820</name>
</gene>
<protein>
    <submittedName>
        <fullName evidence="6">Por secretion system C-terminal sorting domain-containing protein</fullName>
    </submittedName>
</protein>
<dbReference type="OrthoDB" id="3179827at2"/>
<reference evidence="7" key="1">
    <citation type="submission" date="2016-10" db="EMBL/GenBank/DDBJ databases">
        <authorList>
            <person name="Varghese N."/>
            <person name="Submissions S."/>
        </authorList>
    </citation>
    <scope>NUCLEOTIDE SEQUENCE [LARGE SCALE GENOMIC DNA]</scope>
    <source>
        <strain evidence="7">DSM 17934</strain>
    </source>
</reference>
<dbReference type="RefSeq" id="WP_091311906.1">
    <property type="nucleotide sequence ID" value="NZ_CBCSJU010000004.1"/>
</dbReference>
<name>A0A1H6UDN8_9FLAO</name>
<sequence>MKKYIFLLILVTSFLNGQNITFSDVNFKNALINTNCVDIDNNGTGESDADTDNDNEIQLSEALAVTRLLVFGQNISNLSGIENFTNLQKLDCTNNNLTFINFQNNNIITTLFCDNNQITNLVLNNLPNLTNFSCSSNLIQSLDLSTTGFVQGNFGNNPNLQLINLKNNVLNMCIVFPFTGSDYTCVMFLGCPALQLVCLDDNENMGYFSGPPQQNVQFSTSSNCTLSSESFSNNQVTLFPNPVKNELNFSFEKTVSIKEINIYNTLGQLVKQFNKPQNSIHLSDLNTGYYHIEFISEEGKLTKKFIKE</sequence>
<keyword evidence="7" id="KW-1185">Reference proteome</keyword>
<dbReference type="InterPro" id="IPR052574">
    <property type="entry name" value="CDIRP"/>
</dbReference>
<dbReference type="InterPro" id="IPR032675">
    <property type="entry name" value="LRR_dom_sf"/>
</dbReference>
<dbReference type="Proteomes" id="UP000199702">
    <property type="component" value="Unassembled WGS sequence"/>
</dbReference>
<organism evidence="6 7">
    <name type="scientific">Flavobacterium terrigena</name>
    <dbReference type="NCBI Taxonomy" id="402734"/>
    <lineage>
        <taxon>Bacteria</taxon>
        <taxon>Pseudomonadati</taxon>
        <taxon>Bacteroidota</taxon>
        <taxon>Flavobacteriia</taxon>
        <taxon>Flavobacteriales</taxon>
        <taxon>Flavobacteriaceae</taxon>
        <taxon>Flavobacterium</taxon>
    </lineage>
</organism>
<evidence type="ECO:0000313" key="6">
    <source>
        <dbReference type="EMBL" id="SEI88764.1"/>
    </source>
</evidence>
<evidence type="ECO:0000256" key="1">
    <source>
        <dbReference type="ARBA" id="ARBA00022614"/>
    </source>
</evidence>
<dbReference type="InterPro" id="IPR026444">
    <property type="entry name" value="Secre_tail"/>
</dbReference>
<feature type="domain" description="Secretion system C-terminal sorting" evidence="5">
    <location>
        <begin position="238"/>
        <end position="306"/>
    </location>
</feature>
<evidence type="ECO:0000256" key="4">
    <source>
        <dbReference type="SAM" id="SignalP"/>
    </source>
</evidence>
<dbReference type="PANTHER" id="PTHR47566">
    <property type="match status" value="1"/>
</dbReference>
<accession>A0A1H6UDN8</accession>
<proteinExistence type="predicted"/>
<keyword evidence="1" id="KW-0433">Leucine-rich repeat</keyword>
<dbReference type="NCBIfam" id="TIGR04183">
    <property type="entry name" value="Por_Secre_tail"/>
    <property type="match status" value="1"/>
</dbReference>
<feature type="chain" id="PRO_5011725854" evidence="4">
    <location>
        <begin position="18"/>
        <end position="308"/>
    </location>
</feature>
<evidence type="ECO:0000256" key="2">
    <source>
        <dbReference type="ARBA" id="ARBA00022729"/>
    </source>
</evidence>
<dbReference type="EMBL" id="FNYA01000004">
    <property type="protein sequence ID" value="SEI88764.1"/>
    <property type="molecule type" value="Genomic_DNA"/>
</dbReference>
<dbReference type="SUPFAM" id="SSF52058">
    <property type="entry name" value="L domain-like"/>
    <property type="match status" value="1"/>
</dbReference>